<sequence length="562" mass="64012">MDRPDSSSSDDDDDRQNLIDQNERKQLPSPRSATTFQIDDGDVDHHRHHREIRRRFASLKLSDLFNKRFLIFFIFIPLFVLILFFTTDIKSLFFSRLSVPLSDSLSDKLRESELRALFLLRQQQLGLFGLWNQTHPNSTSNHSNSELQDFKSSILRQISLNKEIQQVLLAPHSSGNSSSESEDFRDPSLLGDRCGVVDQRFSERRTIEWKPNSDKYLLAICVSGQMSNHLICLEKHMFFAALLNRVLVIPSPKVDFQYSTVLDIEHINKCIGRKVVVTFEELAEEKKNHIHIDRFICYFSKPTLCYVDDEHLKKLKALGVSFKSREPAWGEDVKKPSKKTVQDVQSKFSSGDDVIAIGDVFFADLEKDWVVQPGGPLAHKCKTLVEPSRLIMLTAQRFIQTFLGKNFIALHFRRHGFLKFCNNKQPSCFYPIPQAADCITRVAERANAPVIYLSTDAAESETGLLQSLVVANGKAVPLVKRPARNSAEKWDALLYRHRIEGDSQVEAMLDKTISAMSSVFIGASGSTFTEDILRLRKDWGSASVCDEYLCQGEEPNFIAENE</sequence>
<evidence type="ECO:0000256" key="4">
    <source>
        <dbReference type="ARBA" id="ARBA00007737"/>
    </source>
</evidence>
<name>A0A2P6RZA8_ROSCH</name>
<proteinExistence type="inferred from homology"/>
<keyword evidence="10 18" id="KW-0472">Membrane</keyword>
<evidence type="ECO:0000256" key="12">
    <source>
        <dbReference type="ARBA" id="ARBA00023253"/>
    </source>
</evidence>
<evidence type="ECO:0000313" key="20">
    <source>
        <dbReference type="Proteomes" id="UP000238479"/>
    </source>
</evidence>
<evidence type="ECO:0000256" key="2">
    <source>
        <dbReference type="ARBA" id="ARBA00004240"/>
    </source>
</evidence>
<dbReference type="Gramene" id="PRQ51771">
    <property type="protein sequence ID" value="PRQ51771"/>
    <property type="gene ID" value="RchiOBHm_Chr2g0148131"/>
</dbReference>
<dbReference type="Gene3D" id="3.40.50.11350">
    <property type="match status" value="1"/>
</dbReference>
<keyword evidence="20" id="KW-1185">Reference proteome</keyword>
<evidence type="ECO:0000256" key="8">
    <source>
        <dbReference type="ARBA" id="ARBA00022824"/>
    </source>
</evidence>
<evidence type="ECO:0000313" key="19">
    <source>
        <dbReference type="EMBL" id="PRQ51771.1"/>
    </source>
</evidence>
<dbReference type="OrthoDB" id="422368at2759"/>
<keyword evidence="13" id="KW-0119">Carbohydrate metabolism</keyword>
<comment type="similarity">
    <text evidence="14">Belongs to the glycosyltransferase 68 family.</text>
</comment>
<dbReference type="EMBL" id="PDCK01000040">
    <property type="protein sequence ID" value="PRQ51771.1"/>
    <property type="molecule type" value="Genomic_DNA"/>
</dbReference>
<comment type="caution">
    <text evidence="19">The sequence shown here is derived from an EMBL/GenBank/DDBJ whole genome shotgun (WGS) entry which is preliminary data.</text>
</comment>
<evidence type="ECO:0000256" key="10">
    <source>
        <dbReference type="ARBA" id="ARBA00023136"/>
    </source>
</evidence>
<comment type="subcellular location">
    <subcellularLocation>
        <location evidence="2">Endoplasmic reticulum</location>
    </subcellularLocation>
    <subcellularLocation>
        <location evidence="1">Membrane</location>
        <topology evidence="1">Single-pass membrane protein</topology>
    </subcellularLocation>
</comment>
<evidence type="ECO:0000256" key="14">
    <source>
        <dbReference type="ARBA" id="ARBA00025803"/>
    </source>
</evidence>
<keyword evidence="5 19" id="KW-0328">Glycosyltransferase</keyword>
<keyword evidence="9 18" id="KW-1133">Transmembrane helix</keyword>
<dbReference type="CDD" id="cd11296">
    <property type="entry name" value="O-FucT_like"/>
    <property type="match status" value="1"/>
</dbReference>
<dbReference type="Proteomes" id="UP000238479">
    <property type="component" value="Chromosome 2"/>
</dbReference>
<comment type="pathway">
    <text evidence="3">Protein modification; protein glycosylation.</text>
</comment>
<dbReference type="PANTHER" id="PTHR13398">
    <property type="entry name" value="GDP-FUCOSE PROTEIN O-FUCOSYLTRANSFERASE 2"/>
    <property type="match status" value="1"/>
</dbReference>
<dbReference type="FunFam" id="3.40.50.11350:FF:000005">
    <property type="entry name" value="O-fucosyltransferase family protein"/>
    <property type="match status" value="1"/>
</dbReference>
<evidence type="ECO:0000256" key="18">
    <source>
        <dbReference type="SAM" id="Phobius"/>
    </source>
</evidence>
<evidence type="ECO:0000256" key="11">
    <source>
        <dbReference type="ARBA" id="ARBA00023180"/>
    </source>
</evidence>
<evidence type="ECO:0000256" key="6">
    <source>
        <dbReference type="ARBA" id="ARBA00022679"/>
    </source>
</evidence>
<keyword evidence="12" id="KW-0294">Fucose metabolism</keyword>
<feature type="region of interest" description="Disordered" evidence="17">
    <location>
        <begin position="1"/>
        <end position="40"/>
    </location>
</feature>
<dbReference type="STRING" id="74649.A0A2P6RZA8"/>
<evidence type="ECO:0000256" key="1">
    <source>
        <dbReference type="ARBA" id="ARBA00004167"/>
    </source>
</evidence>
<dbReference type="PANTHER" id="PTHR13398:SF0">
    <property type="entry name" value="GDP-FUCOSE PROTEIN O-FUCOSYLTRANSFERASE 2"/>
    <property type="match status" value="1"/>
</dbReference>
<dbReference type="OMA" id="ADVEQEW"/>
<feature type="transmembrane region" description="Helical" evidence="18">
    <location>
        <begin position="69"/>
        <end position="87"/>
    </location>
</feature>
<dbReference type="AlphaFoldDB" id="A0A2P6RZA8"/>
<evidence type="ECO:0000256" key="3">
    <source>
        <dbReference type="ARBA" id="ARBA00004922"/>
    </source>
</evidence>
<dbReference type="GO" id="GO:0016020">
    <property type="term" value="C:membrane"/>
    <property type="evidence" value="ECO:0007669"/>
    <property type="project" value="UniProtKB-SubCell"/>
</dbReference>
<comment type="similarity">
    <text evidence="4">Belongs to the glycosyltransferase GT106 family.</text>
</comment>
<evidence type="ECO:0000256" key="15">
    <source>
        <dbReference type="ARBA" id="ARBA00026232"/>
    </source>
</evidence>
<dbReference type="InterPro" id="IPR019378">
    <property type="entry name" value="GDP-Fuc_O-FucTrfase"/>
</dbReference>
<evidence type="ECO:0000256" key="5">
    <source>
        <dbReference type="ARBA" id="ARBA00022676"/>
    </source>
</evidence>
<gene>
    <name evidence="19" type="ORF">RchiOBHm_Chr2g0148131</name>
</gene>
<reference evidence="19 20" key="1">
    <citation type="journal article" date="2018" name="Nat. Genet.">
        <title>The Rosa genome provides new insights in the design of modern roses.</title>
        <authorList>
            <person name="Bendahmane M."/>
        </authorList>
    </citation>
    <scope>NUCLEOTIDE SEQUENCE [LARGE SCALE GENOMIC DNA]</scope>
    <source>
        <strain evidence="20">cv. Old Blush</strain>
    </source>
</reference>
<accession>A0A2P6RZA8</accession>
<dbReference type="GO" id="GO:0006004">
    <property type="term" value="P:fucose metabolic process"/>
    <property type="evidence" value="ECO:0007669"/>
    <property type="project" value="UniProtKB-KW"/>
</dbReference>
<keyword evidence="8" id="KW-0256">Endoplasmic reticulum</keyword>
<evidence type="ECO:0000256" key="7">
    <source>
        <dbReference type="ARBA" id="ARBA00022692"/>
    </source>
</evidence>
<evidence type="ECO:0000256" key="9">
    <source>
        <dbReference type="ARBA" id="ARBA00022989"/>
    </source>
</evidence>
<dbReference type="InterPro" id="IPR045130">
    <property type="entry name" value="OFUT2-like"/>
</dbReference>
<keyword evidence="7 18" id="KW-0812">Transmembrane</keyword>
<evidence type="ECO:0000256" key="13">
    <source>
        <dbReference type="ARBA" id="ARBA00023277"/>
    </source>
</evidence>
<dbReference type="GO" id="GO:0046922">
    <property type="term" value="F:peptide-O-fucosyltransferase activity"/>
    <property type="evidence" value="ECO:0007669"/>
    <property type="project" value="InterPro"/>
</dbReference>
<organism evidence="19 20">
    <name type="scientific">Rosa chinensis</name>
    <name type="common">China rose</name>
    <dbReference type="NCBI Taxonomy" id="74649"/>
    <lineage>
        <taxon>Eukaryota</taxon>
        <taxon>Viridiplantae</taxon>
        <taxon>Streptophyta</taxon>
        <taxon>Embryophyta</taxon>
        <taxon>Tracheophyta</taxon>
        <taxon>Spermatophyta</taxon>
        <taxon>Magnoliopsida</taxon>
        <taxon>eudicotyledons</taxon>
        <taxon>Gunneridae</taxon>
        <taxon>Pentapetalae</taxon>
        <taxon>rosids</taxon>
        <taxon>fabids</taxon>
        <taxon>Rosales</taxon>
        <taxon>Rosaceae</taxon>
        <taxon>Rosoideae</taxon>
        <taxon>Rosoideae incertae sedis</taxon>
        <taxon>Rosa</taxon>
    </lineage>
</organism>
<keyword evidence="6 19" id="KW-0808">Transferase</keyword>
<keyword evidence="11" id="KW-0325">Glycoprotein</keyword>
<evidence type="ECO:0000256" key="16">
    <source>
        <dbReference type="ARBA" id="ARBA00030350"/>
    </source>
</evidence>
<evidence type="ECO:0000256" key="17">
    <source>
        <dbReference type="SAM" id="MobiDB-lite"/>
    </source>
</evidence>
<protein>
    <recommendedName>
        <fullName evidence="15">GDP-fucose protein O-fucosyltransferase 2</fullName>
    </recommendedName>
    <alternativeName>
        <fullName evidence="16">O-fucosyltransferase family protein</fullName>
    </alternativeName>
</protein>
<dbReference type="Pfam" id="PF10250">
    <property type="entry name" value="O-FucT"/>
    <property type="match status" value="1"/>
</dbReference>
<feature type="compositionally biased region" description="Basic and acidic residues" evidence="17">
    <location>
        <begin position="15"/>
        <end position="26"/>
    </location>
</feature>